<dbReference type="InterPro" id="IPR007357">
    <property type="entry name" value="PhrB-like"/>
</dbReference>
<dbReference type="SUPFAM" id="SSF48173">
    <property type="entry name" value="Cryptochrome/photolyase FAD-binding domain"/>
    <property type="match status" value="1"/>
</dbReference>
<dbReference type="InterPro" id="IPR052551">
    <property type="entry name" value="UV-DNA_repair_photolyase"/>
</dbReference>
<name>A0A6C0H5G3_9ZZZZ</name>
<dbReference type="Gene3D" id="3.40.50.620">
    <property type="entry name" value="HUPs"/>
    <property type="match status" value="1"/>
</dbReference>
<dbReference type="PANTHER" id="PTHR38657:SF1">
    <property type="entry name" value="SLR1343 PROTEIN"/>
    <property type="match status" value="1"/>
</dbReference>
<organism evidence="2">
    <name type="scientific">viral metagenome</name>
    <dbReference type="NCBI Taxonomy" id="1070528"/>
    <lineage>
        <taxon>unclassified sequences</taxon>
        <taxon>metagenomes</taxon>
        <taxon>organismal metagenomes</taxon>
    </lineage>
</organism>
<dbReference type="AlphaFoldDB" id="A0A6C0H5G3"/>
<feature type="domain" description="Cryptochrome/DNA photolyase FAD-binding" evidence="1">
    <location>
        <begin position="285"/>
        <end position="375"/>
    </location>
</feature>
<accession>A0A6C0H5G3</accession>
<dbReference type="EMBL" id="MN739880">
    <property type="protein sequence ID" value="QHT75647.1"/>
    <property type="molecule type" value="Genomic_DNA"/>
</dbReference>
<reference evidence="2" key="1">
    <citation type="journal article" date="2020" name="Nature">
        <title>Giant virus diversity and host interactions through global metagenomics.</title>
        <authorList>
            <person name="Schulz F."/>
            <person name="Roux S."/>
            <person name="Paez-Espino D."/>
            <person name="Jungbluth S."/>
            <person name="Walsh D.A."/>
            <person name="Denef V.J."/>
            <person name="McMahon K.D."/>
            <person name="Konstantinidis K.T."/>
            <person name="Eloe-Fadrosh E.A."/>
            <person name="Kyrpides N.C."/>
            <person name="Woyke T."/>
        </authorList>
    </citation>
    <scope>NUCLEOTIDE SEQUENCE</scope>
    <source>
        <strain evidence="2">GVMAG-M-3300023179-71</strain>
    </source>
</reference>
<dbReference type="Gene3D" id="1.25.40.80">
    <property type="match status" value="1"/>
</dbReference>
<proteinExistence type="predicted"/>
<protein>
    <recommendedName>
        <fullName evidence="1">Cryptochrome/DNA photolyase FAD-binding domain-containing protein</fullName>
    </recommendedName>
</protein>
<dbReference type="Gene3D" id="1.10.579.10">
    <property type="entry name" value="DNA Cyclobutane Dipyrimidine Photolyase, subunit A, domain 3"/>
    <property type="match status" value="1"/>
</dbReference>
<dbReference type="PANTHER" id="PTHR38657">
    <property type="entry name" value="SLR1343 PROTEIN"/>
    <property type="match status" value="1"/>
</dbReference>
<dbReference type="Pfam" id="PF03441">
    <property type="entry name" value="FAD_binding_7"/>
    <property type="match status" value="1"/>
</dbReference>
<evidence type="ECO:0000313" key="2">
    <source>
        <dbReference type="EMBL" id="QHT75647.1"/>
    </source>
</evidence>
<dbReference type="InterPro" id="IPR036134">
    <property type="entry name" value="Crypto/Photolyase_FAD-like_sf"/>
</dbReference>
<dbReference type="InterPro" id="IPR014729">
    <property type="entry name" value="Rossmann-like_a/b/a_fold"/>
</dbReference>
<evidence type="ECO:0000259" key="1">
    <source>
        <dbReference type="Pfam" id="PF03441"/>
    </source>
</evidence>
<dbReference type="Pfam" id="PF04244">
    <property type="entry name" value="DPRP"/>
    <property type="match status" value="1"/>
</dbReference>
<sequence length="491" mass="59229">MKKLLILYPTQLFENIKKDIDCIIIWEHPYFFERLSYHKIKLAYHRATIDEYFSELVISEKEWIKIDEKNQKEIIKRLIIRWKITEIEMYDPIEKELGVELKNITYLNSPMFLGHDMNFTNHNSFYKYQRIKYDLLVSESGKPKEGVWSFDKENRESFGKIEKIKNEIIEFENNKREKCIKNAIKFVETNYPNNYGTCEYDDFFYPINHKESKEWFNNFLRNKLEYFGKYEDSLSLKIKIGYHSVLSPLLNIGLLTPEYIIKEIKKISGKYKISSEEGFIRQIIGWREYCYVMYNYNDKKLRISTYITKNKNKIPQCFWEGKTGMIYIDNILQNIIKTGYCHHIERLMCVGCFMIYIGISSKEILKWFQTMFIDAYDVFMIPNVYGMLLYGEIGEKKHMMSRPYFCSSNYLLKMSDYRVIKNNDIEIKGKNIKWTEIIDCLYYNHIDRYKLVFAKVYSTASAVKVWERKNEDDKKMIKKIAKEYIKNIIEK</sequence>
<dbReference type="InterPro" id="IPR005101">
    <property type="entry name" value="Cryptochr/Photolyase_FAD-bd"/>
</dbReference>